<keyword evidence="4 6" id="KW-1133">Transmembrane helix</keyword>
<feature type="transmembrane region" description="Helical" evidence="6">
    <location>
        <begin position="513"/>
        <end position="530"/>
    </location>
</feature>
<dbReference type="PANTHER" id="PTHR30619:SF1">
    <property type="entry name" value="RECOMBINATION PROTEIN 2"/>
    <property type="match status" value="1"/>
</dbReference>
<proteinExistence type="predicted"/>
<evidence type="ECO:0000259" key="8">
    <source>
        <dbReference type="Pfam" id="PF03772"/>
    </source>
</evidence>
<dbReference type="PANTHER" id="PTHR30619">
    <property type="entry name" value="DNA INTERNALIZATION/COMPETENCE PROTEIN COMEC/REC2"/>
    <property type="match status" value="1"/>
</dbReference>
<dbReference type="Pfam" id="PF00753">
    <property type="entry name" value="Lactamase_B"/>
    <property type="match status" value="1"/>
</dbReference>
<keyword evidence="2" id="KW-1003">Cell membrane</keyword>
<evidence type="ECO:0000256" key="3">
    <source>
        <dbReference type="ARBA" id="ARBA00022692"/>
    </source>
</evidence>
<evidence type="ECO:0000313" key="9">
    <source>
        <dbReference type="EMBL" id="GIJ57684.1"/>
    </source>
</evidence>
<dbReference type="NCBIfam" id="TIGR00360">
    <property type="entry name" value="ComEC_N-term"/>
    <property type="match status" value="1"/>
</dbReference>
<protein>
    <submittedName>
        <fullName evidence="9">Competence protein ComEC</fullName>
    </submittedName>
</protein>
<dbReference type="InterPro" id="IPR035681">
    <property type="entry name" value="ComA-like_MBL"/>
</dbReference>
<dbReference type="EMBL" id="BOPG01000033">
    <property type="protein sequence ID" value="GIJ57684.1"/>
    <property type="molecule type" value="Genomic_DNA"/>
</dbReference>
<dbReference type="InterPro" id="IPR036866">
    <property type="entry name" value="RibonucZ/Hydroxyglut_hydro"/>
</dbReference>
<dbReference type="Proteomes" id="UP000612585">
    <property type="component" value="Unassembled WGS sequence"/>
</dbReference>
<dbReference type="InterPro" id="IPR001279">
    <property type="entry name" value="Metallo-B-lactamas"/>
</dbReference>
<evidence type="ECO:0000259" key="7">
    <source>
        <dbReference type="Pfam" id="PF00753"/>
    </source>
</evidence>
<feature type="transmembrane region" description="Helical" evidence="6">
    <location>
        <begin position="350"/>
        <end position="377"/>
    </location>
</feature>
<feature type="transmembrane region" description="Helical" evidence="6">
    <location>
        <begin position="320"/>
        <end position="338"/>
    </location>
</feature>
<keyword evidence="3 6" id="KW-0812">Transmembrane</keyword>
<feature type="transmembrane region" description="Helical" evidence="6">
    <location>
        <begin position="35"/>
        <end position="54"/>
    </location>
</feature>
<name>A0A8J4E165_9ACTN</name>
<dbReference type="GO" id="GO:0005886">
    <property type="term" value="C:plasma membrane"/>
    <property type="evidence" value="ECO:0007669"/>
    <property type="project" value="UniProtKB-SubCell"/>
</dbReference>
<keyword evidence="10" id="KW-1185">Reference proteome</keyword>
<accession>A0A8J4E165</accession>
<evidence type="ECO:0000256" key="6">
    <source>
        <dbReference type="SAM" id="Phobius"/>
    </source>
</evidence>
<evidence type="ECO:0000256" key="4">
    <source>
        <dbReference type="ARBA" id="ARBA00022989"/>
    </source>
</evidence>
<evidence type="ECO:0000313" key="10">
    <source>
        <dbReference type="Proteomes" id="UP000612585"/>
    </source>
</evidence>
<feature type="domain" description="Metallo-beta-lactamase" evidence="7">
    <location>
        <begin position="572"/>
        <end position="747"/>
    </location>
</feature>
<dbReference type="CDD" id="cd07731">
    <property type="entry name" value="ComA-like_MBL-fold"/>
    <property type="match status" value="1"/>
</dbReference>
<sequence length="823" mass="83354">MSPPSGKPAPDLRLTAFSLGVWLFALLALQLSAPVAVGVAVGAGAVAAAALCWWPGSGWRSRPSPGRRGAWLRALPGGRGASLSRPSSSRRGVVPAFGAGAVGRIAVAVLLGGGLGAAVTAARLAERDADPIRDLATARTTVRVRLVVSDDPRAINGLPGRPATYLFPARLRLMWTDEVRVRAGARVLVLAGHAGWRGLLPGQVVETRGRLQPSRGGDLRAAVLSVNDAPRPLGRPPVAQRMAGWLRAGLQKACEPLPDAAGGLLPGLVVGDTSRLDPAVEADFRTTGLTHLTAVSGANCAIVVGAILLLVRAARAGPRTAAVLSVLALAGFVVLARPSPSVLRAAAMGAVALIALASGRPRAALPALGAAVVVLVVVDPELAGSPGFALSALATSGLLLLAPRWRDALRRRGVPAGVAEALAVPAAAQVACGPLVAGLSGTVSIVAVPANLLTGPAVAPATVLGVFAAVVSPVWPGGAEFLAWLGSWPARWLVLVARHGAEVPSGAVPWPDGAYGGLLLGAVTVGLFLLGRWPVVRRLSVVVGLAAVVAALPVRVLTTGWPPPAWLAVACDVGQGDALVLAAGRDSGVVVDAGPDPAAVDRCLRRLGIRSVPMLVISHFHADHMGGVTGVFRGRAVGSVVTPEHAEPATGRAAVATAAAGTPITAAGPGWAASAGRLRLLALTLAEPLRGTRSDANNNSLILRVESAGYVFLLAGDAETEQQHALLARYGPAALRADVLKVAHHGSAFQEPDFLGAVDPSAALVSVAARNDYGHPNPGVLARIAAGGARVMRTDRDGDIAVVVAAGGRLAVVARGVDPGRRK</sequence>
<feature type="transmembrane region" description="Helical" evidence="6">
    <location>
        <begin position="542"/>
        <end position="561"/>
    </location>
</feature>
<feature type="transmembrane region" description="Helical" evidence="6">
    <location>
        <begin position="457"/>
        <end position="475"/>
    </location>
</feature>
<comment type="caution">
    <text evidence="9">The sequence shown here is derived from an EMBL/GenBank/DDBJ whole genome shotgun (WGS) entry which is preliminary data.</text>
</comment>
<feature type="domain" description="ComEC/Rec2-related protein" evidence="8">
    <location>
        <begin position="268"/>
        <end position="531"/>
    </location>
</feature>
<evidence type="ECO:0000256" key="2">
    <source>
        <dbReference type="ARBA" id="ARBA00022475"/>
    </source>
</evidence>
<dbReference type="AlphaFoldDB" id="A0A8J4E165"/>
<evidence type="ECO:0000256" key="1">
    <source>
        <dbReference type="ARBA" id="ARBA00004651"/>
    </source>
</evidence>
<dbReference type="InterPro" id="IPR004477">
    <property type="entry name" value="ComEC_N"/>
</dbReference>
<dbReference type="Pfam" id="PF03772">
    <property type="entry name" value="Competence"/>
    <property type="match status" value="1"/>
</dbReference>
<reference evidence="9" key="1">
    <citation type="submission" date="2021-01" db="EMBL/GenBank/DDBJ databases">
        <title>Whole genome shotgun sequence of Virgisporangium aurantiacum NBRC 16421.</title>
        <authorList>
            <person name="Komaki H."/>
            <person name="Tamura T."/>
        </authorList>
    </citation>
    <scope>NUCLEOTIDE SEQUENCE</scope>
    <source>
        <strain evidence="9">NBRC 16421</strain>
    </source>
</reference>
<dbReference type="Gene3D" id="3.60.15.10">
    <property type="entry name" value="Ribonuclease Z/Hydroxyacylglutathione hydrolase-like"/>
    <property type="match status" value="1"/>
</dbReference>
<dbReference type="SUPFAM" id="SSF56281">
    <property type="entry name" value="Metallo-hydrolase/oxidoreductase"/>
    <property type="match status" value="1"/>
</dbReference>
<feature type="transmembrane region" description="Helical" evidence="6">
    <location>
        <begin position="12"/>
        <end position="29"/>
    </location>
</feature>
<feature type="transmembrane region" description="Helical" evidence="6">
    <location>
        <begin position="292"/>
        <end position="314"/>
    </location>
</feature>
<gene>
    <name evidence="9" type="primary">comE</name>
    <name evidence="9" type="ORF">Vau01_052000</name>
</gene>
<evidence type="ECO:0000256" key="5">
    <source>
        <dbReference type="ARBA" id="ARBA00023136"/>
    </source>
</evidence>
<keyword evidence="5 6" id="KW-0472">Membrane</keyword>
<comment type="subcellular location">
    <subcellularLocation>
        <location evidence="1">Cell membrane</location>
        <topology evidence="1">Multi-pass membrane protein</topology>
    </subcellularLocation>
</comment>
<dbReference type="RefSeq" id="WP_203997250.1">
    <property type="nucleotide sequence ID" value="NZ_BOPG01000033.1"/>
</dbReference>
<feature type="transmembrane region" description="Helical" evidence="6">
    <location>
        <begin position="383"/>
        <end position="402"/>
    </location>
</feature>
<dbReference type="InterPro" id="IPR052159">
    <property type="entry name" value="Competence_DNA_uptake"/>
</dbReference>
<organism evidence="9 10">
    <name type="scientific">Virgisporangium aurantiacum</name>
    <dbReference type="NCBI Taxonomy" id="175570"/>
    <lineage>
        <taxon>Bacteria</taxon>
        <taxon>Bacillati</taxon>
        <taxon>Actinomycetota</taxon>
        <taxon>Actinomycetes</taxon>
        <taxon>Micromonosporales</taxon>
        <taxon>Micromonosporaceae</taxon>
        <taxon>Virgisporangium</taxon>
    </lineage>
</organism>